<sequence length="139" mass="15490">MIADRWTLLSFSLWFGSVMAWFVFAAIGTQTPYIATFKVGYDECGAFIPTAKNWGYPLVLLIGCALALGRQILTVYVPPRPHTASSGNNGRRKVQTSSHYNHVEEQTLSMSLDDVHATSYLTDFGHTDAEIVKAQHHEQ</sequence>
<name>A0A425CC25_9STRA</name>
<evidence type="ECO:0000313" key="1">
    <source>
        <dbReference type="EMBL" id="RQM14645.1"/>
    </source>
</evidence>
<reference evidence="1 2" key="1">
    <citation type="submission" date="2018-06" db="EMBL/GenBank/DDBJ databases">
        <title>Comparative genomics of downy mildews reveals potential adaptations to biotrophy.</title>
        <authorList>
            <person name="Fletcher K."/>
            <person name="Klosterman S.J."/>
            <person name="Derevnina L."/>
            <person name="Martin F."/>
            <person name="Koike S."/>
            <person name="Reyes Chin-Wo S."/>
            <person name="Mou B."/>
            <person name="Michelmore R."/>
        </authorList>
    </citation>
    <scope>NUCLEOTIDE SEQUENCE [LARGE SCALE GENOMIC DNA]</scope>
    <source>
        <strain evidence="1 2">R13</strain>
    </source>
</reference>
<gene>
    <name evidence="1" type="ORF">DD237_005769</name>
</gene>
<dbReference type="VEuPathDB" id="FungiDB:DD237_005769"/>
<protein>
    <submittedName>
        <fullName evidence="1">Uncharacterized protein</fullName>
    </submittedName>
</protein>
<organism evidence="1 2">
    <name type="scientific">Peronospora effusa</name>
    <dbReference type="NCBI Taxonomy" id="542832"/>
    <lineage>
        <taxon>Eukaryota</taxon>
        <taxon>Sar</taxon>
        <taxon>Stramenopiles</taxon>
        <taxon>Oomycota</taxon>
        <taxon>Peronosporomycetes</taxon>
        <taxon>Peronosporales</taxon>
        <taxon>Peronosporaceae</taxon>
        <taxon>Peronospora</taxon>
    </lineage>
</organism>
<dbReference type="EMBL" id="QKXF01000193">
    <property type="protein sequence ID" value="RQM14645.1"/>
    <property type="molecule type" value="Genomic_DNA"/>
</dbReference>
<accession>A0A425CC25</accession>
<proteinExistence type="predicted"/>
<evidence type="ECO:0000313" key="2">
    <source>
        <dbReference type="Proteomes" id="UP000286097"/>
    </source>
</evidence>
<dbReference type="AlphaFoldDB" id="A0A425CC25"/>
<dbReference type="Proteomes" id="UP000286097">
    <property type="component" value="Unassembled WGS sequence"/>
</dbReference>
<comment type="caution">
    <text evidence="1">The sequence shown here is derived from an EMBL/GenBank/DDBJ whole genome shotgun (WGS) entry which is preliminary data.</text>
</comment>